<accession>E8U6N5</accession>
<dbReference type="eggNOG" id="ENOG503106D">
    <property type="taxonomic scope" value="Bacteria"/>
</dbReference>
<evidence type="ECO:0008006" key="4">
    <source>
        <dbReference type="Google" id="ProtNLM"/>
    </source>
</evidence>
<protein>
    <recommendedName>
        <fullName evidence="4">Transglutaminase domain-containing protein</fullName>
    </recommendedName>
</protein>
<reference evidence="2 3" key="1">
    <citation type="journal article" date="2011" name="Stand. Genomic Sci.">
        <title>Complete genome sequence of Deinococcus maricopensis type strain (LB-34).</title>
        <authorList>
            <person name="Pukall R."/>
            <person name="Zeytun A."/>
            <person name="Lucas S."/>
            <person name="Lapidus A."/>
            <person name="Hammon N."/>
            <person name="Deshpande S."/>
            <person name="Nolan M."/>
            <person name="Cheng J.F."/>
            <person name="Pitluck S."/>
            <person name="Liolios K."/>
            <person name="Pagani I."/>
            <person name="Mikhailova N."/>
            <person name="Ivanova N."/>
            <person name="Mavromatis K."/>
            <person name="Pati A."/>
            <person name="Tapia R."/>
            <person name="Han C."/>
            <person name="Goodwin L."/>
            <person name="Chen A."/>
            <person name="Palaniappan K."/>
            <person name="Land M."/>
            <person name="Hauser L."/>
            <person name="Chang Y.J."/>
            <person name="Jeffries C.D."/>
            <person name="Brambilla E.M."/>
            <person name="Rohde M."/>
            <person name="Goker M."/>
            <person name="Detter J.C."/>
            <person name="Woyke T."/>
            <person name="Bristow J."/>
            <person name="Eisen J.A."/>
            <person name="Markowitz V."/>
            <person name="Hugenholtz P."/>
            <person name="Kyrpides N.C."/>
            <person name="Klenk H.P."/>
        </authorList>
    </citation>
    <scope>NUCLEOTIDE SEQUENCE [LARGE SCALE GENOMIC DNA]</scope>
    <source>
        <strain evidence="3">DSM 21211 / LMG 22137 / NRRL B-23946 / LB-34</strain>
    </source>
</reference>
<name>E8U6N5_DEIML</name>
<evidence type="ECO:0000313" key="2">
    <source>
        <dbReference type="EMBL" id="ADV66724.1"/>
    </source>
</evidence>
<dbReference type="AlphaFoldDB" id="E8U6N5"/>
<dbReference type="EMBL" id="CP002454">
    <property type="protein sequence ID" value="ADV66724.1"/>
    <property type="molecule type" value="Genomic_DNA"/>
</dbReference>
<evidence type="ECO:0000313" key="3">
    <source>
        <dbReference type="Proteomes" id="UP000008635"/>
    </source>
</evidence>
<dbReference type="KEGG" id="dmr:Deima_1071"/>
<keyword evidence="3" id="KW-1185">Reference proteome</keyword>
<evidence type="ECO:0000256" key="1">
    <source>
        <dbReference type="SAM" id="SignalP"/>
    </source>
</evidence>
<dbReference type="Proteomes" id="UP000008635">
    <property type="component" value="Chromosome"/>
</dbReference>
<dbReference type="HOGENOM" id="CLU_915086_0_0_0"/>
<proteinExistence type="predicted"/>
<gene>
    <name evidence="2" type="ordered locus">Deima_1071</name>
</gene>
<feature type="signal peptide" evidence="1">
    <location>
        <begin position="1"/>
        <end position="21"/>
    </location>
</feature>
<sequence precursor="true">MRVMRSLTVVLLVGALTNASAAGPDAAYAWGSEAFVALERTSEAATNAPQADFTAWFSAAYARTPAARLPGWPTLDGALSARRAALAAERDLARRAALARETAAWLHHTVKVIIPKFSLTQGFEFTNAVRYGTRQCLLQSVVLAALMQRVGLDAGIAMVWKNERGQESNLGHVVTVLRLPGGRDVLVDASDPQPFMRHQGLLVRVPRGGGHAYRFVAPRYASDGSITAYVDPSGRAVPPAQVGWLDGAYVRSQFEYYRGERAPGGFMGPSTPAGLNASAQHLRRAAQESAQNPLAALVLAHVERKQGQLVAARAQYVRAANLYRAAGHVPAGVRAALAWAQGQTQEQGQ</sequence>
<reference evidence="3" key="2">
    <citation type="submission" date="2011-01" db="EMBL/GenBank/DDBJ databases">
        <title>The complete genome of Deinococcus maricopensis DSM 21211.</title>
        <authorList>
            <consortium name="US DOE Joint Genome Institute (JGI-PGF)"/>
            <person name="Lucas S."/>
            <person name="Copeland A."/>
            <person name="Lapidus A."/>
            <person name="Goodwin L."/>
            <person name="Pitluck S."/>
            <person name="Kyrpides N."/>
            <person name="Mavromatis K."/>
            <person name="Pagani I."/>
            <person name="Ivanova N."/>
            <person name="Ovchinnikova G."/>
            <person name="Zeytun A."/>
            <person name="Detter J.C."/>
            <person name="Han C."/>
            <person name="Land M."/>
            <person name="Hauser L."/>
            <person name="Markowitz V."/>
            <person name="Cheng J.-F."/>
            <person name="Hugenholtz P."/>
            <person name="Woyke T."/>
            <person name="Wu D."/>
            <person name="Pukall R."/>
            <person name="Gehrich-Schroeter G."/>
            <person name="Brambilla E."/>
            <person name="Klenk H.-P."/>
            <person name="Eisen J.A."/>
        </authorList>
    </citation>
    <scope>NUCLEOTIDE SEQUENCE [LARGE SCALE GENOMIC DNA]</scope>
    <source>
        <strain evidence="3">DSM 21211 / LMG 22137 / NRRL B-23946 / LB-34</strain>
    </source>
</reference>
<keyword evidence="1" id="KW-0732">Signal</keyword>
<feature type="chain" id="PRO_5003228414" description="Transglutaminase domain-containing protein" evidence="1">
    <location>
        <begin position="22"/>
        <end position="349"/>
    </location>
</feature>
<organism evidence="2 3">
    <name type="scientific">Deinococcus maricopensis (strain DSM 21211 / LMG 22137 / NRRL B-23946 / LB-34)</name>
    <dbReference type="NCBI Taxonomy" id="709986"/>
    <lineage>
        <taxon>Bacteria</taxon>
        <taxon>Thermotogati</taxon>
        <taxon>Deinococcota</taxon>
        <taxon>Deinococci</taxon>
        <taxon>Deinococcales</taxon>
        <taxon>Deinococcaceae</taxon>
        <taxon>Deinococcus</taxon>
    </lineage>
</organism>
<dbReference type="STRING" id="709986.Deima_1071"/>